<comment type="caution">
    <text evidence="7">The sequence shown here is derived from an EMBL/GenBank/DDBJ whole genome shotgun (WGS) entry which is preliminary data.</text>
</comment>
<dbReference type="PANTHER" id="PTHR11070:SF2">
    <property type="entry name" value="ATP-DEPENDENT DNA HELICASE SRS2"/>
    <property type="match status" value="1"/>
</dbReference>
<dbReference type="GO" id="GO:0005524">
    <property type="term" value="F:ATP binding"/>
    <property type="evidence" value="ECO:0007669"/>
    <property type="project" value="UniProtKB-UniRule"/>
</dbReference>
<dbReference type="GO" id="GO:0043138">
    <property type="term" value="F:3'-5' DNA helicase activity"/>
    <property type="evidence" value="ECO:0007669"/>
    <property type="project" value="TreeGrafter"/>
</dbReference>
<dbReference type="OrthoDB" id="9810135at2"/>
<dbReference type="EMBL" id="PGEM01000170">
    <property type="protein sequence ID" value="PPJ61791.1"/>
    <property type="molecule type" value="Genomic_DNA"/>
</dbReference>
<dbReference type="GO" id="GO:0000725">
    <property type="term" value="P:recombinational repair"/>
    <property type="evidence" value="ECO:0007669"/>
    <property type="project" value="TreeGrafter"/>
</dbReference>
<evidence type="ECO:0000313" key="7">
    <source>
        <dbReference type="EMBL" id="PPJ61791.1"/>
    </source>
</evidence>
<evidence type="ECO:0000256" key="2">
    <source>
        <dbReference type="ARBA" id="ARBA00022801"/>
    </source>
</evidence>
<dbReference type="AlphaFoldDB" id="A0A2S6CQ07"/>
<keyword evidence="1 5" id="KW-0547">Nucleotide-binding</keyword>
<reference evidence="7 8" key="1">
    <citation type="submission" date="2018-02" db="EMBL/GenBank/DDBJ databases">
        <title>Discovery of a pederin family compound in a non-symbiotic bloom-forming cyanobacterium.</title>
        <authorList>
            <person name="Kust A."/>
            <person name="Mares J."/>
            <person name="Jokela J."/>
            <person name="Urajova P."/>
            <person name="Hajek J."/>
            <person name="Saurav K."/>
            <person name="Voracova K."/>
            <person name="Fewer D.P."/>
            <person name="Haapaniemi E."/>
            <person name="Permi P."/>
            <person name="Rehakova K."/>
            <person name="Sivonen K."/>
            <person name="Hrouzek P."/>
        </authorList>
    </citation>
    <scope>NUCLEOTIDE SEQUENCE [LARGE SCALE GENOMIC DNA]</scope>
    <source>
        <strain evidence="7 8">CHARLIE-1</strain>
    </source>
</reference>
<dbReference type="PROSITE" id="PS51198">
    <property type="entry name" value="UVRD_HELICASE_ATP_BIND"/>
    <property type="match status" value="1"/>
</dbReference>
<dbReference type="CDD" id="cd17932">
    <property type="entry name" value="DEXQc_UvrD"/>
    <property type="match status" value="1"/>
</dbReference>
<dbReference type="PANTHER" id="PTHR11070">
    <property type="entry name" value="UVRD / RECB / PCRA DNA HELICASE FAMILY MEMBER"/>
    <property type="match status" value="1"/>
</dbReference>
<dbReference type="Pfam" id="PF00580">
    <property type="entry name" value="UvrD-helicase"/>
    <property type="match status" value="1"/>
</dbReference>
<evidence type="ECO:0000256" key="3">
    <source>
        <dbReference type="ARBA" id="ARBA00022806"/>
    </source>
</evidence>
<organism evidence="7 8">
    <name type="scientific">Cuspidothrix issatschenkoi CHARLIE-1</name>
    <dbReference type="NCBI Taxonomy" id="2052836"/>
    <lineage>
        <taxon>Bacteria</taxon>
        <taxon>Bacillati</taxon>
        <taxon>Cyanobacteriota</taxon>
        <taxon>Cyanophyceae</taxon>
        <taxon>Nostocales</taxon>
        <taxon>Aphanizomenonaceae</taxon>
        <taxon>Cuspidothrix</taxon>
    </lineage>
</organism>
<dbReference type="GO" id="GO:0016787">
    <property type="term" value="F:hydrolase activity"/>
    <property type="evidence" value="ECO:0007669"/>
    <property type="project" value="UniProtKB-UniRule"/>
</dbReference>
<keyword evidence="4 5" id="KW-0067">ATP-binding</keyword>
<evidence type="ECO:0000313" key="8">
    <source>
        <dbReference type="Proteomes" id="UP000239589"/>
    </source>
</evidence>
<dbReference type="Gene3D" id="3.40.50.300">
    <property type="entry name" value="P-loop containing nucleotide triphosphate hydrolases"/>
    <property type="match status" value="1"/>
</dbReference>
<gene>
    <name evidence="7" type="ORF">CUN59_18975</name>
</gene>
<keyword evidence="8" id="KW-1185">Reference proteome</keyword>
<dbReference type="Proteomes" id="UP000239589">
    <property type="component" value="Unassembled WGS sequence"/>
</dbReference>
<feature type="binding site" evidence="5">
    <location>
        <begin position="25"/>
        <end position="32"/>
    </location>
    <ligand>
        <name>ATP</name>
        <dbReference type="ChEBI" id="CHEBI:30616"/>
    </ligand>
</feature>
<accession>A0A2S6CQ07</accession>
<dbReference type="SUPFAM" id="SSF52540">
    <property type="entry name" value="P-loop containing nucleoside triphosphate hydrolases"/>
    <property type="match status" value="1"/>
</dbReference>
<feature type="domain" description="UvrD-like helicase ATP-binding" evidence="6">
    <location>
        <begin position="4"/>
        <end position="181"/>
    </location>
</feature>
<dbReference type="InterPro" id="IPR014016">
    <property type="entry name" value="UvrD-like_ATP-bd"/>
</dbReference>
<keyword evidence="3 5" id="KW-0347">Helicase</keyword>
<dbReference type="RefSeq" id="WP_104389300.1">
    <property type="nucleotide sequence ID" value="NZ_PGEM01000170.1"/>
</dbReference>
<evidence type="ECO:0000256" key="5">
    <source>
        <dbReference type="PROSITE-ProRule" id="PRU00560"/>
    </source>
</evidence>
<evidence type="ECO:0000256" key="4">
    <source>
        <dbReference type="ARBA" id="ARBA00022840"/>
    </source>
</evidence>
<keyword evidence="2 5" id="KW-0378">Hydrolase</keyword>
<evidence type="ECO:0000256" key="1">
    <source>
        <dbReference type="ARBA" id="ARBA00022741"/>
    </source>
</evidence>
<dbReference type="GO" id="GO:0003677">
    <property type="term" value="F:DNA binding"/>
    <property type="evidence" value="ECO:0007669"/>
    <property type="project" value="InterPro"/>
</dbReference>
<sequence length="181" mass="20478">MSQNQPNPEQLKIINHIQGALLILAPVGTGKTRVLSSRVVNAIKQGIPPEKILCLTFTNRAAKEMKERLVQMCPQQFRYITTKTFHSLCTSILKIEAKNIGLPADFVVYDDTDCLGLIKEIFGLSKDKDIQQKFSQICDCKTKASYLQLSPNYPLEQLFLPLGMRDARLASKYQTILQEYV</sequence>
<name>A0A2S6CQ07_9CYAN</name>
<evidence type="ECO:0000259" key="6">
    <source>
        <dbReference type="PROSITE" id="PS51198"/>
    </source>
</evidence>
<dbReference type="InterPro" id="IPR000212">
    <property type="entry name" value="DNA_helicase_UvrD/REP"/>
</dbReference>
<dbReference type="InterPro" id="IPR027417">
    <property type="entry name" value="P-loop_NTPase"/>
</dbReference>
<proteinExistence type="predicted"/>
<protein>
    <recommendedName>
        <fullName evidence="6">UvrD-like helicase ATP-binding domain-containing protein</fullName>
    </recommendedName>
</protein>
<dbReference type="GO" id="GO:0005829">
    <property type="term" value="C:cytosol"/>
    <property type="evidence" value="ECO:0007669"/>
    <property type="project" value="TreeGrafter"/>
</dbReference>